<keyword evidence="3" id="KW-0975">Bacterial flagellum</keyword>
<dbReference type="RefSeq" id="WP_188177961.1">
    <property type="nucleotide sequence ID" value="NZ_JACVVD010000016.1"/>
</dbReference>
<feature type="domain" description="Flagellin N-terminal" evidence="4">
    <location>
        <begin position="9"/>
        <end position="142"/>
    </location>
</feature>
<feature type="domain" description="Flagellin C-terminal" evidence="5">
    <location>
        <begin position="217"/>
        <end position="300"/>
    </location>
</feature>
<dbReference type="SUPFAM" id="SSF64518">
    <property type="entry name" value="Phase 1 flagellin"/>
    <property type="match status" value="1"/>
</dbReference>
<evidence type="ECO:0000259" key="5">
    <source>
        <dbReference type="Pfam" id="PF00700"/>
    </source>
</evidence>
<evidence type="ECO:0000256" key="1">
    <source>
        <dbReference type="ARBA" id="ARBA00004365"/>
    </source>
</evidence>
<dbReference type="Pfam" id="PF00700">
    <property type="entry name" value="Flagellin_C"/>
    <property type="match status" value="1"/>
</dbReference>
<dbReference type="InterPro" id="IPR001492">
    <property type="entry name" value="Flagellin"/>
</dbReference>
<protein>
    <submittedName>
        <fullName evidence="6">Flagellar hook-associated protein FlgL</fullName>
    </submittedName>
</protein>
<comment type="similarity">
    <text evidence="2">Belongs to the bacterial flagellin family.</text>
</comment>
<evidence type="ECO:0000256" key="2">
    <source>
        <dbReference type="ARBA" id="ARBA00005709"/>
    </source>
</evidence>
<keyword evidence="7" id="KW-1185">Reference proteome</keyword>
<dbReference type="AlphaFoldDB" id="A0A926KU10"/>
<proteinExistence type="inferred from homology"/>
<evidence type="ECO:0000313" key="6">
    <source>
        <dbReference type="EMBL" id="MBD0384182.1"/>
    </source>
</evidence>
<dbReference type="InterPro" id="IPR013384">
    <property type="entry name" value="Flagell_FlgL"/>
</dbReference>
<dbReference type="InterPro" id="IPR001029">
    <property type="entry name" value="Flagellin_N"/>
</dbReference>
<dbReference type="GO" id="GO:0009424">
    <property type="term" value="C:bacterial-type flagellum hook"/>
    <property type="evidence" value="ECO:0007669"/>
    <property type="project" value="InterPro"/>
</dbReference>
<name>A0A926KU10_9BACL</name>
<dbReference type="PANTHER" id="PTHR42792">
    <property type="entry name" value="FLAGELLIN"/>
    <property type="match status" value="1"/>
</dbReference>
<sequence>MPVRVTQGMMNTQLLNNINKNIRKMDQEQTQLSTGRRINNPSDDPVGITYSMRYRTELGANDQYQRNVDAATSNLGYLDTMLGQAGDVLQKVRELAVKGANGSNPQTAMDALKVEVEELYKQLLDIGNSKFKGKYVFNGQMTDTPPYTAANAVNEATDNGIIKFEVGAGMMLPVNITGNQAFGDPIDPAVTDGMFKIVNDLITNLGTGNYQAVSNGIDSIDTRMEKLLEMRSEIGARTNRIEFIENRLDDISINLESLQSKTEDADMAEIITKLKMSENVYQASLSVGSKLIQPSLIDYLR</sequence>
<comment type="subcellular location">
    <subcellularLocation>
        <location evidence="1">Bacterial flagellum</location>
    </subcellularLocation>
</comment>
<evidence type="ECO:0000313" key="7">
    <source>
        <dbReference type="Proteomes" id="UP000650466"/>
    </source>
</evidence>
<organism evidence="6 7">
    <name type="scientific">Paenibacillus sedimenti</name>
    <dbReference type="NCBI Taxonomy" id="2770274"/>
    <lineage>
        <taxon>Bacteria</taxon>
        <taxon>Bacillati</taxon>
        <taxon>Bacillota</taxon>
        <taxon>Bacilli</taxon>
        <taxon>Bacillales</taxon>
        <taxon>Paenibacillaceae</taxon>
        <taxon>Paenibacillus</taxon>
    </lineage>
</organism>
<comment type="caution">
    <text evidence="6">The sequence shown here is derived from an EMBL/GenBank/DDBJ whole genome shotgun (WGS) entry which is preliminary data.</text>
</comment>
<accession>A0A926KU10</accession>
<keyword evidence="6" id="KW-0282">Flagellum</keyword>
<dbReference type="EMBL" id="JACVVD010000016">
    <property type="protein sequence ID" value="MBD0384182.1"/>
    <property type="molecule type" value="Genomic_DNA"/>
</dbReference>
<keyword evidence="6" id="KW-0966">Cell projection</keyword>
<dbReference type="InterPro" id="IPR046358">
    <property type="entry name" value="Flagellin_C"/>
</dbReference>
<dbReference type="Proteomes" id="UP000650466">
    <property type="component" value="Unassembled WGS sequence"/>
</dbReference>
<dbReference type="Gene3D" id="1.20.1330.10">
    <property type="entry name" value="f41 fragment of flagellin, N-terminal domain"/>
    <property type="match status" value="1"/>
</dbReference>
<dbReference type="GO" id="GO:0005198">
    <property type="term" value="F:structural molecule activity"/>
    <property type="evidence" value="ECO:0007669"/>
    <property type="project" value="InterPro"/>
</dbReference>
<dbReference type="PANTHER" id="PTHR42792:SF1">
    <property type="entry name" value="FLAGELLAR HOOK-ASSOCIATED PROTEIN 3"/>
    <property type="match status" value="1"/>
</dbReference>
<dbReference type="NCBIfam" id="TIGR02550">
    <property type="entry name" value="flagell_flgL"/>
    <property type="match status" value="1"/>
</dbReference>
<dbReference type="Pfam" id="PF00669">
    <property type="entry name" value="Flagellin_N"/>
    <property type="match status" value="1"/>
</dbReference>
<evidence type="ECO:0000256" key="3">
    <source>
        <dbReference type="ARBA" id="ARBA00023143"/>
    </source>
</evidence>
<dbReference type="GO" id="GO:0071973">
    <property type="term" value="P:bacterial-type flagellum-dependent cell motility"/>
    <property type="evidence" value="ECO:0007669"/>
    <property type="project" value="InterPro"/>
</dbReference>
<gene>
    <name evidence="6" type="primary">flgL</name>
    <name evidence="6" type="ORF">ICC18_29465</name>
</gene>
<reference evidence="6" key="1">
    <citation type="submission" date="2020-09" db="EMBL/GenBank/DDBJ databases">
        <title>Draft Genome Sequence of Paenibacillus sp. WST5.</title>
        <authorList>
            <person name="Bao Z."/>
        </authorList>
    </citation>
    <scope>NUCLEOTIDE SEQUENCE</scope>
    <source>
        <strain evidence="6">WST5</strain>
    </source>
</reference>
<keyword evidence="6" id="KW-0969">Cilium</keyword>
<evidence type="ECO:0000259" key="4">
    <source>
        <dbReference type="Pfam" id="PF00669"/>
    </source>
</evidence>